<reference evidence="1 2" key="1">
    <citation type="submission" date="2022-07" db="EMBL/GenBank/DDBJ databases">
        <title>Genomic and pangenome structural analysis of the polyextremophile Exiguobacterium.</title>
        <authorList>
            <person name="Shen L."/>
        </authorList>
    </citation>
    <scope>NUCLEOTIDE SEQUENCE [LARGE SCALE GENOMIC DNA]</scope>
    <source>
        <strain evidence="1 2">12_1</strain>
    </source>
</reference>
<dbReference type="RefSeq" id="WP_034818198.1">
    <property type="nucleotide sequence ID" value="NZ_JANIEK010000004.1"/>
</dbReference>
<dbReference type="SUPFAM" id="SSF140663">
    <property type="entry name" value="TTHA0068-like"/>
    <property type="match status" value="1"/>
</dbReference>
<protein>
    <submittedName>
        <fullName evidence="1">DUF309 domain-containing protein</fullName>
    </submittedName>
</protein>
<dbReference type="Gene3D" id="1.10.3450.10">
    <property type="entry name" value="TTHA0068-like"/>
    <property type="match status" value="1"/>
</dbReference>
<dbReference type="EMBL" id="JANIEK010000004">
    <property type="protein sequence ID" value="MCT4794341.1"/>
    <property type="molecule type" value="Genomic_DNA"/>
</dbReference>
<evidence type="ECO:0000313" key="2">
    <source>
        <dbReference type="Proteomes" id="UP001206821"/>
    </source>
</evidence>
<name>A0ABT2KXM6_9BACL</name>
<organism evidence="1 2">
    <name type="scientific">Exiguobacterium alkaliphilum</name>
    <dbReference type="NCBI Taxonomy" id="1428684"/>
    <lineage>
        <taxon>Bacteria</taxon>
        <taxon>Bacillati</taxon>
        <taxon>Bacillota</taxon>
        <taxon>Bacilli</taxon>
        <taxon>Bacillales</taxon>
        <taxon>Bacillales Family XII. Incertae Sedis</taxon>
        <taxon>Exiguobacterium</taxon>
    </lineage>
</organism>
<evidence type="ECO:0000313" key="1">
    <source>
        <dbReference type="EMBL" id="MCT4794341.1"/>
    </source>
</evidence>
<dbReference type="InterPro" id="IPR023203">
    <property type="entry name" value="TTHA0068_sf"/>
</dbReference>
<dbReference type="Proteomes" id="UP001206821">
    <property type="component" value="Unassembled WGS sequence"/>
</dbReference>
<gene>
    <name evidence="1" type="ORF">NQG31_02235</name>
</gene>
<dbReference type="Pfam" id="PF03745">
    <property type="entry name" value="DUF309"/>
    <property type="match status" value="1"/>
</dbReference>
<dbReference type="InterPro" id="IPR005500">
    <property type="entry name" value="DUF309"/>
</dbReference>
<comment type="caution">
    <text evidence="1">The sequence shown here is derived from an EMBL/GenBank/DDBJ whole genome shotgun (WGS) entry which is preliminary data.</text>
</comment>
<keyword evidence="2" id="KW-1185">Reference proteome</keyword>
<sequence>MTTPFTQYTLLFECHADYFECHEVLEEAWQAGNRASLGYAVLIQYAVAHYHARRGNEIGARKSIAALHRKLDFAADELQSLGVDIPQFKRDLTIWPLSTVLPLEPTTRARIERLKHAFEPTALSFEELVHKHLYRDRSPVVKERLRALEARNKAKK</sequence>
<accession>A0ABT2KXM6</accession>
<proteinExistence type="predicted"/>